<sequence>MSTPFQVLPRGRGVLLASNIEVSSRRAFQNLKIAFISRIDTSKLSAATDYGSLLDCFFVPTSSLSTMHQFDLFSKSNCILFLQPKASNCMAIVLE</sequence>
<organism evidence="1 2">
    <name type="scientific">Venturia nashicola</name>
    <dbReference type="NCBI Taxonomy" id="86259"/>
    <lineage>
        <taxon>Eukaryota</taxon>
        <taxon>Fungi</taxon>
        <taxon>Dikarya</taxon>
        <taxon>Ascomycota</taxon>
        <taxon>Pezizomycotina</taxon>
        <taxon>Dothideomycetes</taxon>
        <taxon>Pleosporomycetidae</taxon>
        <taxon>Venturiales</taxon>
        <taxon>Venturiaceae</taxon>
        <taxon>Venturia</taxon>
    </lineage>
</organism>
<dbReference type="Proteomes" id="UP000298493">
    <property type="component" value="Unassembled WGS sequence"/>
</dbReference>
<accession>A0A4Z1NNZ5</accession>
<reference evidence="1 2" key="1">
    <citation type="submission" date="2019-04" db="EMBL/GenBank/DDBJ databases">
        <title>High contiguity whole genome sequence and gene annotation resource for two Venturia nashicola isolates.</title>
        <authorList>
            <person name="Prokchorchik M."/>
            <person name="Won K."/>
            <person name="Lee Y."/>
            <person name="Choi E.D."/>
            <person name="Segonzac C."/>
            <person name="Sohn K.H."/>
        </authorList>
    </citation>
    <scope>NUCLEOTIDE SEQUENCE [LARGE SCALE GENOMIC DNA]</scope>
    <source>
        <strain evidence="1 2">PRI2</strain>
    </source>
</reference>
<name>A0A4Z1NNZ5_9PEZI</name>
<evidence type="ECO:0000313" key="2">
    <source>
        <dbReference type="Proteomes" id="UP000298493"/>
    </source>
</evidence>
<comment type="caution">
    <text evidence="1">The sequence shown here is derived from an EMBL/GenBank/DDBJ whole genome shotgun (WGS) entry which is preliminary data.</text>
</comment>
<evidence type="ECO:0000313" key="1">
    <source>
        <dbReference type="EMBL" id="TID17766.1"/>
    </source>
</evidence>
<proteinExistence type="predicted"/>
<gene>
    <name evidence="1" type="ORF">E6O75_ATG10411</name>
</gene>
<protein>
    <submittedName>
        <fullName evidence="1">Uncharacterized protein</fullName>
    </submittedName>
</protein>
<dbReference type="EMBL" id="SNSC02000015">
    <property type="protein sequence ID" value="TID17766.1"/>
    <property type="molecule type" value="Genomic_DNA"/>
</dbReference>
<keyword evidence="2" id="KW-1185">Reference proteome</keyword>
<dbReference type="AlphaFoldDB" id="A0A4Z1NNZ5"/>